<dbReference type="EMBL" id="CP049863">
    <property type="protein sequence ID" value="QIK64392.1"/>
    <property type="molecule type" value="Genomic_DNA"/>
</dbReference>
<dbReference type="GO" id="GO:0005524">
    <property type="term" value="F:ATP binding"/>
    <property type="evidence" value="ECO:0007669"/>
    <property type="project" value="UniProtKB-KW"/>
</dbReference>
<comment type="similarity">
    <text evidence="5">Belongs to the glutamate--cysteine ligase type 2 family. YbdK subfamily.</text>
</comment>
<dbReference type="GO" id="GO:0042398">
    <property type="term" value="P:modified amino acid biosynthetic process"/>
    <property type="evidence" value="ECO:0007669"/>
    <property type="project" value="InterPro"/>
</dbReference>
<dbReference type="Pfam" id="PF04107">
    <property type="entry name" value="GCS2"/>
    <property type="match status" value="1"/>
</dbReference>
<organism evidence="6 7">
    <name type="scientific">Leucobacter viscericola</name>
    <dbReference type="NCBI Taxonomy" id="2714935"/>
    <lineage>
        <taxon>Bacteria</taxon>
        <taxon>Bacillati</taxon>
        <taxon>Actinomycetota</taxon>
        <taxon>Actinomycetes</taxon>
        <taxon>Micrococcales</taxon>
        <taxon>Microbacteriaceae</taxon>
        <taxon>Leucobacter</taxon>
    </lineage>
</organism>
<evidence type="ECO:0000313" key="6">
    <source>
        <dbReference type="EMBL" id="QIK64392.1"/>
    </source>
</evidence>
<keyword evidence="2 5" id="KW-0547">Nucleotide-binding</keyword>
<evidence type="ECO:0000313" key="7">
    <source>
        <dbReference type="Proteomes" id="UP000502677"/>
    </source>
</evidence>
<dbReference type="RefSeq" id="WP_166292725.1">
    <property type="nucleotide sequence ID" value="NZ_CP049863.1"/>
</dbReference>
<dbReference type="SUPFAM" id="SSF55931">
    <property type="entry name" value="Glutamine synthetase/guanido kinase"/>
    <property type="match status" value="1"/>
</dbReference>
<dbReference type="InterPro" id="IPR006336">
    <property type="entry name" value="GCS2"/>
</dbReference>
<comment type="catalytic activity">
    <reaction evidence="4 5">
        <text>L-cysteine + L-glutamate + ATP = gamma-L-glutamyl-L-cysteine + ADP + phosphate + H(+)</text>
        <dbReference type="Rhea" id="RHEA:13285"/>
        <dbReference type="ChEBI" id="CHEBI:15378"/>
        <dbReference type="ChEBI" id="CHEBI:29985"/>
        <dbReference type="ChEBI" id="CHEBI:30616"/>
        <dbReference type="ChEBI" id="CHEBI:35235"/>
        <dbReference type="ChEBI" id="CHEBI:43474"/>
        <dbReference type="ChEBI" id="CHEBI:58173"/>
        <dbReference type="ChEBI" id="CHEBI:456216"/>
        <dbReference type="EC" id="6.3.2.2"/>
    </reaction>
</comment>
<dbReference type="InterPro" id="IPR011793">
    <property type="entry name" value="YbdK"/>
</dbReference>
<comment type="function">
    <text evidence="5">ATP-dependent carboxylate-amine ligase which exhibits weak glutamate--cysteine ligase activity.</text>
</comment>
<reference evidence="6 7" key="1">
    <citation type="submission" date="2020-03" db="EMBL/GenBank/DDBJ databases">
        <title>Leucobacter sp. nov., isolated from beetles.</title>
        <authorList>
            <person name="Hyun D.-W."/>
            <person name="Bae J.-W."/>
        </authorList>
    </citation>
    <scope>NUCLEOTIDE SEQUENCE [LARGE SCALE GENOMIC DNA]</scope>
    <source>
        <strain evidence="6 7">HDW9C</strain>
    </source>
</reference>
<keyword evidence="1 5" id="KW-0436">Ligase</keyword>
<accession>A0A6G7XIQ0</accession>
<evidence type="ECO:0000256" key="2">
    <source>
        <dbReference type="ARBA" id="ARBA00022741"/>
    </source>
</evidence>
<dbReference type="InterPro" id="IPR014746">
    <property type="entry name" value="Gln_synth/guanido_kin_cat_dom"/>
</dbReference>
<name>A0A6G7XIQ0_9MICO</name>
<sequence length="364" mass="39603">MVSTQGGPRHFGVEEEYLLLDAKTGLPRDAAQQMIAALPDLRAEVEYFESQLETATPICTYANEAEDTLLAFRAGAAHAATNLGVVLASTGLPPVGGDKHGTVTKKPRYKAIEKDLGTLVSRYYSTGTHVHVEVPSRDVGVDVMARMARWSPLLVALTANSPIHLGEPTGFASWRYLTMMQWPTAGYPPYFETGADYDVMIEQFMRSGIVLDTGVVNWSIRLSENFPTVELRTADAQLDPRDTVAFAVIVRALVDRCVAEAESGSPRHDPDLNLVKGAHWLAARNGLSSRLVHPLSGDAVRAADAIAALIEHVQDQLAAAGDLDRVERFIERRCAQGEPARLQLQRFAEGGVAGLLELYQTADL</sequence>
<gene>
    <name evidence="6" type="ORF">G7068_15135</name>
</gene>
<dbReference type="InterPro" id="IPR050141">
    <property type="entry name" value="GCL_type2/YbdK_subfam"/>
</dbReference>
<dbReference type="PANTHER" id="PTHR36510">
    <property type="entry name" value="GLUTAMATE--CYSTEINE LIGASE 2-RELATED"/>
    <property type="match status" value="1"/>
</dbReference>
<evidence type="ECO:0000256" key="5">
    <source>
        <dbReference type="HAMAP-Rule" id="MF_01609"/>
    </source>
</evidence>
<keyword evidence="3 5" id="KW-0067">ATP-binding</keyword>
<dbReference type="NCBIfam" id="TIGR02050">
    <property type="entry name" value="gshA_cyan_rel"/>
    <property type="match status" value="1"/>
</dbReference>
<dbReference type="EC" id="6.3.2.2" evidence="5"/>
<dbReference type="PANTHER" id="PTHR36510:SF1">
    <property type="entry name" value="GLUTAMATE--CYSTEINE LIGASE 2-RELATED"/>
    <property type="match status" value="1"/>
</dbReference>
<dbReference type="AlphaFoldDB" id="A0A6G7XIQ0"/>
<protein>
    <recommendedName>
        <fullName evidence="5">Putative glutamate--cysteine ligase 2</fullName>
        <ecNumber evidence="5">6.3.2.2</ecNumber>
    </recommendedName>
    <alternativeName>
        <fullName evidence="5">Gamma-glutamylcysteine synthetase 2</fullName>
        <shortName evidence="5">GCS 2</shortName>
        <shortName evidence="5">Gamma-GCS 2</shortName>
    </alternativeName>
</protein>
<dbReference type="Proteomes" id="UP000502677">
    <property type="component" value="Chromosome"/>
</dbReference>
<dbReference type="GO" id="GO:0004357">
    <property type="term" value="F:glutamate-cysteine ligase activity"/>
    <property type="evidence" value="ECO:0007669"/>
    <property type="project" value="UniProtKB-EC"/>
</dbReference>
<evidence type="ECO:0000256" key="1">
    <source>
        <dbReference type="ARBA" id="ARBA00022598"/>
    </source>
</evidence>
<keyword evidence="7" id="KW-1185">Reference proteome</keyword>
<dbReference type="Gene3D" id="3.30.590.20">
    <property type="match status" value="1"/>
</dbReference>
<proteinExistence type="inferred from homology"/>
<dbReference type="HAMAP" id="MF_01609">
    <property type="entry name" value="Glu_cys_ligase_2"/>
    <property type="match status" value="1"/>
</dbReference>
<dbReference type="KEGG" id="lvi:G7068_15135"/>
<evidence type="ECO:0000256" key="3">
    <source>
        <dbReference type="ARBA" id="ARBA00022840"/>
    </source>
</evidence>
<evidence type="ECO:0000256" key="4">
    <source>
        <dbReference type="ARBA" id="ARBA00048819"/>
    </source>
</evidence>